<evidence type="ECO:0000313" key="1">
    <source>
        <dbReference type="EMBL" id="RVX21734.1"/>
    </source>
</evidence>
<proteinExistence type="predicted"/>
<dbReference type="Proteomes" id="UP000288805">
    <property type="component" value="Unassembled WGS sequence"/>
</dbReference>
<comment type="caution">
    <text evidence="1">The sequence shown here is derived from an EMBL/GenBank/DDBJ whole genome shotgun (WGS) entry which is preliminary data.</text>
</comment>
<dbReference type="EMBL" id="QGNW01000004">
    <property type="protein sequence ID" value="RVX21734.1"/>
    <property type="molecule type" value="Genomic_DNA"/>
</dbReference>
<organism evidence="1 2">
    <name type="scientific">Vitis vinifera</name>
    <name type="common">Grape</name>
    <dbReference type="NCBI Taxonomy" id="29760"/>
    <lineage>
        <taxon>Eukaryota</taxon>
        <taxon>Viridiplantae</taxon>
        <taxon>Streptophyta</taxon>
        <taxon>Embryophyta</taxon>
        <taxon>Tracheophyta</taxon>
        <taxon>Spermatophyta</taxon>
        <taxon>Magnoliopsida</taxon>
        <taxon>eudicotyledons</taxon>
        <taxon>Gunneridae</taxon>
        <taxon>Pentapetalae</taxon>
        <taxon>rosids</taxon>
        <taxon>Vitales</taxon>
        <taxon>Vitaceae</taxon>
        <taxon>Viteae</taxon>
        <taxon>Vitis</taxon>
    </lineage>
</organism>
<gene>
    <name evidence="1" type="ORF">CK203_001404</name>
</gene>
<accession>A0A438KKJ6</accession>
<evidence type="ECO:0000313" key="2">
    <source>
        <dbReference type="Proteomes" id="UP000288805"/>
    </source>
</evidence>
<sequence>MGKVKPLKPTQVLAFGRVRWRRFPVVEKQWRTACKAENENSSNDNLNYTVYPLLPTDSELAAAFVERKKRWVSKTTITHGAWLTLYMAIEDNVKPHGALTQLGGMMDFEKCLCICWH</sequence>
<protein>
    <submittedName>
        <fullName evidence="1">Uncharacterized protein</fullName>
    </submittedName>
</protein>
<dbReference type="AlphaFoldDB" id="A0A438KKJ6"/>
<reference evidence="1 2" key="1">
    <citation type="journal article" date="2018" name="PLoS Genet.">
        <title>Population sequencing reveals clonal diversity and ancestral inbreeding in the grapevine cultivar Chardonnay.</title>
        <authorList>
            <person name="Roach M.J."/>
            <person name="Johnson D.L."/>
            <person name="Bohlmann J."/>
            <person name="van Vuuren H.J."/>
            <person name="Jones S.J."/>
            <person name="Pretorius I.S."/>
            <person name="Schmidt S.A."/>
            <person name="Borneman A.R."/>
        </authorList>
    </citation>
    <scope>NUCLEOTIDE SEQUENCE [LARGE SCALE GENOMIC DNA]</scope>
    <source>
        <strain evidence="2">cv. Chardonnay</strain>
        <tissue evidence="1">Leaf</tissue>
    </source>
</reference>
<name>A0A438KKJ6_VITVI</name>